<dbReference type="SUPFAM" id="SSF52402">
    <property type="entry name" value="Adenine nucleotide alpha hydrolases-like"/>
    <property type="match status" value="2"/>
</dbReference>
<name>A0AAQ1HKT5_9PSED</name>
<evidence type="ECO:0000259" key="6">
    <source>
        <dbReference type="Pfam" id="PF00582"/>
    </source>
</evidence>
<evidence type="ECO:0000256" key="4">
    <source>
        <dbReference type="ARBA" id="ARBA00037131"/>
    </source>
</evidence>
<dbReference type="AlphaFoldDB" id="A0AAQ1HKT5"/>
<dbReference type="Pfam" id="PF00582">
    <property type="entry name" value="Usp"/>
    <property type="match status" value="2"/>
</dbReference>
<proteinExistence type="inferred from homology"/>
<dbReference type="EMBL" id="FOLS01000005">
    <property type="protein sequence ID" value="SFC41833.1"/>
    <property type="molecule type" value="Genomic_DNA"/>
</dbReference>
<dbReference type="PANTHER" id="PTHR47892:SF1">
    <property type="entry name" value="UNIVERSAL STRESS PROTEIN E"/>
    <property type="match status" value="1"/>
</dbReference>
<dbReference type="InterPro" id="IPR006016">
    <property type="entry name" value="UspA"/>
</dbReference>
<feature type="domain" description="UspA" evidence="6">
    <location>
        <begin position="202"/>
        <end position="328"/>
    </location>
</feature>
<evidence type="ECO:0000313" key="8">
    <source>
        <dbReference type="Proteomes" id="UP000183385"/>
    </source>
</evidence>
<comment type="subcellular location">
    <subcellularLocation>
        <location evidence="1">Cytoplasm</location>
    </subcellularLocation>
</comment>
<gene>
    <name evidence="7" type="ORF">SAMN05216577_105189</name>
</gene>
<sequence>MRIKVPARAPAQAHSHPARAARGAGAAAETAMNAYSRLLLICDTHQHYSAAMARAQALADSAGASLHMLMIDSLAPALNTLDYDLQQRARNTIQERHQAWLDDQVELLRGRGIEASAEAVWSDDPLQEVLRRVRERGFDLLIKDVHYETAVSRALMTPLDWQLLRQCAVPLHLVSHAEHPLPRKVVAALDLSQDDTRVDELNERIVESAQQLALQCDAELHLLQAYDLSSSFLAYAVGPVAWTSEIQEQMSGRATERMQRLGERFGIEQKCLHLIKGAANRVIAEFVDDYRMDVVVMGTLYHAGLAKIVGSTTEQALYRVHSSILAIRP</sequence>
<dbReference type="Gene3D" id="3.40.50.12370">
    <property type="match status" value="1"/>
</dbReference>
<reference evidence="7 8" key="1">
    <citation type="submission" date="2016-10" db="EMBL/GenBank/DDBJ databases">
        <authorList>
            <person name="Varghese N."/>
            <person name="Submissions S."/>
        </authorList>
    </citation>
    <scope>NUCLEOTIDE SEQUENCE [LARGE SCALE GENOMIC DNA]</scope>
    <source>
        <strain evidence="7 8">LMG 18378</strain>
    </source>
</reference>
<accession>A0AAQ1HKT5</accession>
<protein>
    <submittedName>
        <fullName evidence="7">Universal stress protein E</fullName>
    </submittedName>
</protein>
<evidence type="ECO:0000256" key="1">
    <source>
        <dbReference type="ARBA" id="ARBA00004496"/>
    </source>
</evidence>
<dbReference type="GO" id="GO:0005737">
    <property type="term" value="C:cytoplasm"/>
    <property type="evidence" value="ECO:0007669"/>
    <property type="project" value="UniProtKB-SubCell"/>
</dbReference>
<comment type="similarity">
    <text evidence="2">Belongs to the universal stress protein A family.</text>
</comment>
<evidence type="ECO:0000256" key="3">
    <source>
        <dbReference type="ARBA" id="ARBA00022490"/>
    </source>
</evidence>
<evidence type="ECO:0000256" key="2">
    <source>
        <dbReference type="ARBA" id="ARBA00008791"/>
    </source>
</evidence>
<dbReference type="Proteomes" id="UP000183385">
    <property type="component" value="Unassembled WGS sequence"/>
</dbReference>
<dbReference type="PANTHER" id="PTHR47892">
    <property type="entry name" value="UNIVERSAL STRESS PROTEIN E"/>
    <property type="match status" value="1"/>
</dbReference>
<feature type="region of interest" description="Disordered" evidence="5">
    <location>
        <begin position="1"/>
        <end position="24"/>
    </location>
</feature>
<keyword evidence="8" id="KW-1185">Reference proteome</keyword>
<comment type="function">
    <text evidence="4">Required for resistance to DNA-damaging agents.</text>
</comment>
<organism evidence="7 8">
    <name type="scientific">Pseudomonas citronellolis</name>
    <dbReference type="NCBI Taxonomy" id="53408"/>
    <lineage>
        <taxon>Bacteria</taxon>
        <taxon>Pseudomonadati</taxon>
        <taxon>Pseudomonadota</taxon>
        <taxon>Gammaproteobacteria</taxon>
        <taxon>Pseudomonadales</taxon>
        <taxon>Pseudomonadaceae</taxon>
        <taxon>Pseudomonas</taxon>
    </lineage>
</organism>
<evidence type="ECO:0000256" key="5">
    <source>
        <dbReference type="SAM" id="MobiDB-lite"/>
    </source>
</evidence>
<keyword evidence="3" id="KW-0963">Cytoplasm</keyword>
<comment type="caution">
    <text evidence="7">The sequence shown here is derived from an EMBL/GenBank/DDBJ whole genome shotgun (WGS) entry which is preliminary data.</text>
</comment>
<evidence type="ECO:0000313" key="7">
    <source>
        <dbReference type="EMBL" id="SFC41833.1"/>
    </source>
</evidence>
<feature type="domain" description="UspA" evidence="6">
    <location>
        <begin position="35"/>
        <end position="174"/>
    </location>
</feature>